<dbReference type="PANTHER" id="PTHR42954">
    <property type="entry name" value="FE(2+) TRANSPORT PROTEIN A"/>
    <property type="match status" value="1"/>
</dbReference>
<dbReference type="Pfam" id="PF04023">
    <property type="entry name" value="FeoA"/>
    <property type="match status" value="1"/>
</dbReference>
<dbReference type="SMART" id="SM00899">
    <property type="entry name" value="FeoA"/>
    <property type="match status" value="1"/>
</dbReference>
<dbReference type="InterPro" id="IPR052713">
    <property type="entry name" value="FeoA"/>
</dbReference>
<dbReference type="GO" id="GO:0046914">
    <property type="term" value="F:transition metal ion binding"/>
    <property type="evidence" value="ECO:0007669"/>
    <property type="project" value="InterPro"/>
</dbReference>
<dbReference type="InterPro" id="IPR007167">
    <property type="entry name" value="Fe-transptr_FeoA-like"/>
</dbReference>
<dbReference type="Proteomes" id="UP000192536">
    <property type="component" value="Unassembled WGS sequence"/>
</dbReference>
<keyword evidence="1" id="KW-0408">Iron</keyword>
<dbReference type="Gene3D" id="2.30.30.90">
    <property type="match status" value="1"/>
</dbReference>
<accession>A0A1X0WF59</accession>
<dbReference type="AlphaFoldDB" id="A0A1X0WF59"/>
<dbReference type="STRING" id="1646377.BS640_11225"/>
<reference evidence="3 4" key="1">
    <citation type="journal article" date="2017" name="Int. J. Syst. Evol. Microbiol.">
        <title>Rouxiella badensis sp. nov. and Rouxiella silvae sp. nov. isolated from peat bog soil in Germany and emendation of the genus description.</title>
        <authorList>
            <person name="Le Fleche-Mateos A."/>
            <person name="Kugler J.H."/>
            <person name="Hansen S.H."/>
            <person name="Syldatk C."/>
            <person name="Hausmann R."/>
            <person name="Lomprez F."/>
            <person name="Vandenbogaert M."/>
            <person name="Manuguerra J.C."/>
            <person name="Grimont P.A."/>
        </authorList>
    </citation>
    <scope>NUCLEOTIDE SEQUENCE [LARGE SCALE GENOMIC DNA]</scope>
    <source>
        <strain evidence="3 4">DSM 100043</strain>
    </source>
</reference>
<evidence type="ECO:0000256" key="1">
    <source>
        <dbReference type="ARBA" id="ARBA00023004"/>
    </source>
</evidence>
<gene>
    <name evidence="3" type="ORF">BS640_11225</name>
</gene>
<comment type="caution">
    <text evidence="3">The sequence shown here is derived from an EMBL/GenBank/DDBJ whole genome shotgun (WGS) entry which is preliminary data.</text>
</comment>
<organism evidence="3 4">
    <name type="scientific">Rouxiella badensis</name>
    <dbReference type="NCBI Taxonomy" id="1646377"/>
    <lineage>
        <taxon>Bacteria</taxon>
        <taxon>Pseudomonadati</taxon>
        <taxon>Pseudomonadota</taxon>
        <taxon>Gammaproteobacteria</taxon>
        <taxon>Enterobacterales</taxon>
        <taxon>Yersiniaceae</taxon>
        <taxon>Rouxiella</taxon>
    </lineage>
</organism>
<evidence type="ECO:0000313" key="4">
    <source>
        <dbReference type="Proteomes" id="UP000192536"/>
    </source>
</evidence>
<dbReference type="RefSeq" id="WP_017492311.1">
    <property type="nucleotide sequence ID" value="NZ_CAUQAZ010000120.1"/>
</dbReference>
<dbReference type="PANTHER" id="PTHR42954:SF2">
    <property type="entry name" value="FE(2+) TRANSPORT PROTEIN A"/>
    <property type="match status" value="1"/>
</dbReference>
<dbReference type="InterPro" id="IPR008988">
    <property type="entry name" value="Transcriptional_repressor_C"/>
</dbReference>
<name>A0A1X0WF59_9GAMM</name>
<protein>
    <submittedName>
        <fullName evidence="3">Iron transporter</fullName>
    </submittedName>
</protein>
<feature type="domain" description="Ferrous iron transporter FeoA-like" evidence="2">
    <location>
        <begin position="1"/>
        <end position="72"/>
    </location>
</feature>
<sequence>MHFQTQRCYKVIGFSRDISPAYRQKLLSLGMLPGSEFNVLRVAPLGDPMQIETRRTCLIVRKKDLQLLHVELQEQR</sequence>
<keyword evidence="4" id="KW-1185">Reference proteome</keyword>
<evidence type="ECO:0000313" key="3">
    <source>
        <dbReference type="EMBL" id="ORJ25375.1"/>
    </source>
</evidence>
<dbReference type="SUPFAM" id="SSF50037">
    <property type="entry name" value="C-terminal domain of transcriptional repressors"/>
    <property type="match status" value="1"/>
</dbReference>
<dbReference type="InterPro" id="IPR038157">
    <property type="entry name" value="FeoA_core_dom"/>
</dbReference>
<proteinExistence type="predicted"/>
<evidence type="ECO:0000259" key="2">
    <source>
        <dbReference type="SMART" id="SM00899"/>
    </source>
</evidence>
<dbReference type="NCBIfam" id="NF007106">
    <property type="entry name" value="PRK09555.1"/>
    <property type="match status" value="1"/>
</dbReference>
<dbReference type="EMBL" id="MRWE01000016">
    <property type="protein sequence ID" value="ORJ25375.1"/>
    <property type="molecule type" value="Genomic_DNA"/>
</dbReference>
<dbReference type="GeneID" id="93568403"/>